<evidence type="ECO:0000313" key="3">
    <source>
        <dbReference type="Proteomes" id="UP000246464"/>
    </source>
</evidence>
<dbReference type="Proteomes" id="UP000246464">
    <property type="component" value="Chromosome 21"/>
</dbReference>
<accession>A0A2U9CZ53</accession>
<dbReference type="AlphaFoldDB" id="A0A2U9CZ53"/>
<gene>
    <name evidence="2" type="ORF">SMAX5B_001703</name>
</gene>
<dbReference type="EMBL" id="CP026263">
    <property type="protein sequence ID" value="AWP20986.1"/>
    <property type="molecule type" value="Genomic_DNA"/>
</dbReference>
<protein>
    <submittedName>
        <fullName evidence="2">Uncharacterized protein</fullName>
    </submittedName>
</protein>
<sequence>MPPPTGHSSSPSVRGNSCRGETQSVQLRLRGSVRLGGCEEDYGESIRPSSDLD</sequence>
<name>A0A2U9CZ53_SCOMX</name>
<reference evidence="2 3" key="1">
    <citation type="submission" date="2017-12" db="EMBL/GenBank/DDBJ databases">
        <title>Integrating genomic resources of turbot (Scophthalmus maximus) in depth evaluation of genetic and physical mapping variation across individuals.</title>
        <authorList>
            <person name="Martinez P."/>
        </authorList>
    </citation>
    <scope>NUCLEOTIDE SEQUENCE [LARGE SCALE GENOMIC DNA]</scope>
</reference>
<feature type="region of interest" description="Disordered" evidence="1">
    <location>
        <begin position="1"/>
        <end position="25"/>
    </location>
</feature>
<evidence type="ECO:0000313" key="2">
    <source>
        <dbReference type="EMBL" id="AWP20986.1"/>
    </source>
</evidence>
<evidence type="ECO:0000256" key="1">
    <source>
        <dbReference type="SAM" id="MobiDB-lite"/>
    </source>
</evidence>
<proteinExistence type="predicted"/>
<organism evidence="2 3">
    <name type="scientific">Scophthalmus maximus</name>
    <name type="common">Turbot</name>
    <name type="synonym">Psetta maxima</name>
    <dbReference type="NCBI Taxonomy" id="52904"/>
    <lineage>
        <taxon>Eukaryota</taxon>
        <taxon>Metazoa</taxon>
        <taxon>Chordata</taxon>
        <taxon>Craniata</taxon>
        <taxon>Vertebrata</taxon>
        <taxon>Euteleostomi</taxon>
        <taxon>Actinopterygii</taxon>
        <taxon>Neopterygii</taxon>
        <taxon>Teleostei</taxon>
        <taxon>Neoteleostei</taxon>
        <taxon>Acanthomorphata</taxon>
        <taxon>Carangaria</taxon>
        <taxon>Pleuronectiformes</taxon>
        <taxon>Pleuronectoidei</taxon>
        <taxon>Scophthalmidae</taxon>
        <taxon>Scophthalmus</taxon>
    </lineage>
</organism>
<keyword evidence="3" id="KW-1185">Reference proteome</keyword>